<sequence>MKQNNNESISELREDFFIWHKSKSESFLWINKRSRVPSRWLSYAEGIKGKDGDIVKPINLYVDRLYPKPKLISIDNNIVTLQQTNHAEIFLVSSPEIINTMERDEPYKERIMWNLDRPWIRQYYLSDKEDFGDSTICFDQTFRFYVPWIIDEDISVKIKQPENSPFSILEDTVNFKKILDNTQQIDPPFVHFQFKKIGNHMIDQDYGKISRFSPMYNMVFEASDIMVKEIRRFYE</sequence>
<dbReference type="EMBL" id="LR796766">
    <property type="protein sequence ID" value="CAB4164852.1"/>
    <property type="molecule type" value="Genomic_DNA"/>
</dbReference>
<protein>
    <submittedName>
        <fullName evidence="1">Uncharacterized protein</fullName>
    </submittedName>
</protein>
<reference evidence="1" key="1">
    <citation type="submission" date="2020-04" db="EMBL/GenBank/DDBJ databases">
        <authorList>
            <person name="Chiriac C."/>
            <person name="Salcher M."/>
            <person name="Ghai R."/>
            <person name="Kavagutti S V."/>
        </authorList>
    </citation>
    <scope>NUCLEOTIDE SEQUENCE</scope>
</reference>
<organism evidence="1">
    <name type="scientific">uncultured Caudovirales phage</name>
    <dbReference type="NCBI Taxonomy" id="2100421"/>
    <lineage>
        <taxon>Viruses</taxon>
        <taxon>Duplodnaviria</taxon>
        <taxon>Heunggongvirae</taxon>
        <taxon>Uroviricota</taxon>
        <taxon>Caudoviricetes</taxon>
        <taxon>Peduoviridae</taxon>
        <taxon>Maltschvirus</taxon>
        <taxon>Maltschvirus maltsch</taxon>
    </lineage>
</organism>
<accession>A0A6J5P176</accession>
<proteinExistence type="predicted"/>
<evidence type="ECO:0000313" key="1">
    <source>
        <dbReference type="EMBL" id="CAB4164852.1"/>
    </source>
</evidence>
<name>A0A6J5P176_9CAUD</name>
<gene>
    <name evidence="1" type="ORF">UFOVP828_153</name>
</gene>